<dbReference type="PANTHER" id="PTHR42085">
    <property type="entry name" value="F-BOX DOMAIN-CONTAINING PROTEIN"/>
    <property type="match status" value="1"/>
</dbReference>
<organism evidence="1 2">
    <name type="scientific">Zasmidium cellare ATCC 36951</name>
    <dbReference type="NCBI Taxonomy" id="1080233"/>
    <lineage>
        <taxon>Eukaryota</taxon>
        <taxon>Fungi</taxon>
        <taxon>Dikarya</taxon>
        <taxon>Ascomycota</taxon>
        <taxon>Pezizomycotina</taxon>
        <taxon>Dothideomycetes</taxon>
        <taxon>Dothideomycetidae</taxon>
        <taxon>Mycosphaerellales</taxon>
        <taxon>Mycosphaerellaceae</taxon>
        <taxon>Zasmidium</taxon>
    </lineage>
</organism>
<dbReference type="InterPro" id="IPR038883">
    <property type="entry name" value="AN11006-like"/>
</dbReference>
<evidence type="ECO:0000313" key="2">
    <source>
        <dbReference type="Proteomes" id="UP000799537"/>
    </source>
</evidence>
<protein>
    <submittedName>
        <fullName evidence="1">Uncharacterized protein</fullName>
    </submittedName>
</protein>
<evidence type="ECO:0000313" key="1">
    <source>
        <dbReference type="EMBL" id="KAF2169799.1"/>
    </source>
</evidence>
<reference evidence="1" key="1">
    <citation type="journal article" date="2020" name="Stud. Mycol.">
        <title>101 Dothideomycetes genomes: a test case for predicting lifestyles and emergence of pathogens.</title>
        <authorList>
            <person name="Haridas S."/>
            <person name="Albert R."/>
            <person name="Binder M."/>
            <person name="Bloem J."/>
            <person name="Labutti K."/>
            <person name="Salamov A."/>
            <person name="Andreopoulos B."/>
            <person name="Baker S."/>
            <person name="Barry K."/>
            <person name="Bills G."/>
            <person name="Bluhm B."/>
            <person name="Cannon C."/>
            <person name="Castanera R."/>
            <person name="Culley D."/>
            <person name="Daum C."/>
            <person name="Ezra D."/>
            <person name="Gonzalez J."/>
            <person name="Henrissat B."/>
            <person name="Kuo A."/>
            <person name="Liang C."/>
            <person name="Lipzen A."/>
            <person name="Lutzoni F."/>
            <person name="Magnuson J."/>
            <person name="Mondo S."/>
            <person name="Nolan M."/>
            <person name="Ohm R."/>
            <person name="Pangilinan J."/>
            <person name="Park H.-J."/>
            <person name="Ramirez L."/>
            <person name="Alfaro M."/>
            <person name="Sun H."/>
            <person name="Tritt A."/>
            <person name="Yoshinaga Y."/>
            <person name="Zwiers L.-H."/>
            <person name="Turgeon B."/>
            <person name="Goodwin S."/>
            <person name="Spatafora J."/>
            <person name="Crous P."/>
            <person name="Grigoriev I."/>
        </authorList>
    </citation>
    <scope>NUCLEOTIDE SEQUENCE</scope>
    <source>
        <strain evidence="1">ATCC 36951</strain>
    </source>
</reference>
<accession>A0A6A6CVH0</accession>
<dbReference type="PANTHER" id="PTHR42085:SF1">
    <property type="entry name" value="F-BOX DOMAIN-CONTAINING PROTEIN"/>
    <property type="match status" value="1"/>
</dbReference>
<dbReference type="GeneID" id="54558553"/>
<dbReference type="Proteomes" id="UP000799537">
    <property type="component" value="Unassembled WGS sequence"/>
</dbReference>
<dbReference type="OrthoDB" id="5272396at2759"/>
<gene>
    <name evidence="1" type="ORF">M409DRAFT_20214</name>
</gene>
<dbReference type="AlphaFoldDB" id="A0A6A6CVH0"/>
<dbReference type="RefSeq" id="XP_033670688.1">
    <property type="nucleotide sequence ID" value="XM_033805281.1"/>
</dbReference>
<proteinExistence type="predicted"/>
<sequence>MAEPTLLGLPKELREQIYLLTLPPQHPTNAKRPYPREPPLLQVSHFLRQETLPLFYANTPLSTHTTIDRTSYNKPVLRYYPWWHHFPPTRFQHIKQFDLQFDFLERYFGEPVTITFTIKLMRGVHFEIEHRFKEGWWRDPNRRGDPKDCEEVIEVLKGHFGSVLTGLLQPGGAVKLSADDLDRLLEVDTDTLP</sequence>
<keyword evidence="2" id="KW-1185">Reference proteome</keyword>
<name>A0A6A6CVH0_ZASCE</name>
<dbReference type="EMBL" id="ML993587">
    <property type="protein sequence ID" value="KAF2169799.1"/>
    <property type="molecule type" value="Genomic_DNA"/>
</dbReference>